<dbReference type="PROSITE" id="PS50003">
    <property type="entry name" value="PH_DOMAIN"/>
    <property type="match status" value="1"/>
</dbReference>
<dbReference type="InterPro" id="IPR001849">
    <property type="entry name" value="PH_domain"/>
</dbReference>
<name>A0A7S2SK87_9STRA</name>
<dbReference type="AlphaFoldDB" id="A0A7S2SK87"/>
<evidence type="ECO:0000313" key="2">
    <source>
        <dbReference type="EMBL" id="CAD9702430.1"/>
    </source>
</evidence>
<accession>A0A7S2SK87</accession>
<sequence length="533" mass="58920">MASMFISQEYSDELQNVISGFTGKFSVYMLLGFKSTVIAQAVENAQGEEDDEFQLMEAPVPDWELKTGFLTKRGDGRKNWSKRWFVAKNAADGFIIEYYTDQTLKTKKGVISCAGYKAQKDDKMKKFGITLTPYDESRRVWYIHADSAEEQESWYSIFDNACMYGEPAKDPDAMIQTSFELAFDRLKLDQGIWWRMQHDRSPQEMLAKLLMEVLERGVLRDIRANISDPTGGMLKSMARGMVDKMVATNCNVACAAAWSGAKPAIDAIKNIFIEKVQGMVTPIVELQESTKAKIVESVGSVTDPAFSSIASTALAPVLDKAMGPIVDAYKAGMRGFFNQTEKRLNELADAGTRQKTVQELTSAVSYSYWSESPMVEAYELLRDLRDSQLADVLEHVPGLSIWGFIYTLDDGIRSLIRKAIHTVSKLIEEMSDAGAALQETMDRFAADAKLCIEKLVVSGLKYMIGSLIDENLTTPCVEVVKPLSDAIPEAMQEIVNIEDLLTSTIDDIVTNGVKTAASAGTSGAVGAIDGWRG</sequence>
<feature type="domain" description="PH" evidence="1">
    <location>
        <begin position="63"/>
        <end position="163"/>
    </location>
</feature>
<dbReference type="PANTHER" id="PTHR14392">
    <property type="entry name" value="NIBAN FAMILY MEMBER"/>
    <property type="match status" value="1"/>
</dbReference>
<dbReference type="EMBL" id="HBHJ01023826">
    <property type="protein sequence ID" value="CAD9702430.1"/>
    <property type="molecule type" value="Transcribed_RNA"/>
</dbReference>
<reference evidence="2" key="1">
    <citation type="submission" date="2021-01" db="EMBL/GenBank/DDBJ databases">
        <authorList>
            <person name="Corre E."/>
            <person name="Pelletier E."/>
            <person name="Niang G."/>
            <person name="Scheremetjew M."/>
            <person name="Finn R."/>
            <person name="Kale V."/>
            <person name="Holt S."/>
            <person name="Cochrane G."/>
            <person name="Meng A."/>
            <person name="Brown T."/>
            <person name="Cohen L."/>
        </authorList>
    </citation>
    <scope>NUCLEOTIDE SEQUENCE</scope>
    <source>
        <strain evidence="2">CCMP1243</strain>
    </source>
</reference>
<organism evidence="2">
    <name type="scientific">Rhizochromulina marina</name>
    <dbReference type="NCBI Taxonomy" id="1034831"/>
    <lineage>
        <taxon>Eukaryota</taxon>
        <taxon>Sar</taxon>
        <taxon>Stramenopiles</taxon>
        <taxon>Ochrophyta</taxon>
        <taxon>Dictyochophyceae</taxon>
        <taxon>Rhizochromulinales</taxon>
        <taxon>Rhizochromulina</taxon>
    </lineage>
</organism>
<dbReference type="SMART" id="SM00233">
    <property type="entry name" value="PH"/>
    <property type="match status" value="1"/>
</dbReference>
<evidence type="ECO:0000259" key="1">
    <source>
        <dbReference type="PROSITE" id="PS50003"/>
    </source>
</evidence>
<proteinExistence type="predicted"/>
<dbReference type="InterPro" id="IPR011993">
    <property type="entry name" value="PH-like_dom_sf"/>
</dbReference>
<protein>
    <recommendedName>
        <fullName evidence="1">PH domain-containing protein</fullName>
    </recommendedName>
</protein>
<gene>
    <name evidence="2" type="ORF">RMAR1173_LOCUS15713</name>
</gene>
<dbReference type="PANTHER" id="PTHR14392:SF8">
    <property type="entry name" value="PH DOMAIN-CONTAINING PROTEIN DDB_G0267786"/>
    <property type="match status" value="1"/>
</dbReference>
<dbReference type="Gene3D" id="2.30.29.30">
    <property type="entry name" value="Pleckstrin-homology domain (PH domain)/Phosphotyrosine-binding domain (PTB)"/>
    <property type="match status" value="1"/>
</dbReference>
<dbReference type="SUPFAM" id="SSF50729">
    <property type="entry name" value="PH domain-like"/>
    <property type="match status" value="1"/>
</dbReference>
<dbReference type="InterPro" id="IPR026088">
    <property type="entry name" value="Niban-like"/>
</dbReference>
<dbReference type="Pfam" id="PF00169">
    <property type="entry name" value="PH"/>
    <property type="match status" value="1"/>
</dbReference>